<gene>
    <name evidence="1" type="ORF">BDQ94DRAFT_161850</name>
</gene>
<dbReference type="EMBL" id="KZ852065">
    <property type="protein sequence ID" value="RDH29847.1"/>
    <property type="molecule type" value="Genomic_DNA"/>
</dbReference>
<sequence length="123" mass="13895">MSLRKAHLALTLRQRRQPKGYFRLCAHSNQVWSHSLTISRQGLHISAWSHAERVMGAASYKRTLTNHLLARAPYGIGRLLQEADLIENVSVVLPCRNQSPTSLHLIYDTLILILDLTTALQSN</sequence>
<dbReference type="Proteomes" id="UP000253729">
    <property type="component" value="Unassembled WGS sequence"/>
</dbReference>
<dbReference type="AlphaFoldDB" id="A0A3F3PSD6"/>
<evidence type="ECO:0000313" key="1">
    <source>
        <dbReference type="EMBL" id="RDH29847.1"/>
    </source>
</evidence>
<dbReference type="RefSeq" id="XP_026622869.1">
    <property type="nucleotide sequence ID" value="XM_026769450.1"/>
</dbReference>
<evidence type="ECO:0000313" key="2">
    <source>
        <dbReference type="Proteomes" id="UP000253729"/>
    </source>
</evidence>
<dbReference type="GeneID" id="38137806"/>
<accession>A0A3F3PSD6</accession>
<organism evidence="1 2">
    <name type="scientific">Aspergillus welwitschiae</name>
    <dbReference type="NCBI Taxonomy" id="1341132"/>
    <lineage>
        <taxon>Eukaryota</taxon>
        <taxon>Fungi</taxon>
        <taxon>Dikarya</taxon>
        <taxon>Ascomycota</taxon>
        <taxon>Pezizomycotina</taxon>
        <taxon>Eurotiomycetes</taxon>
        <taxon>Eurotiomycetidae</taxon>
        <taxon>Eurotiales</taxon>
        <taxon>Aspergillaceae</taxon>
        <taxon>Aspergillus</taxon>
        <taxon>Aspergillus subgen. Circumdati</taxon>
    </lineage>
</organism>
<name>A0A3F3PSD6_9EURO</name>
<protein>
    <submittedName>
        <fullName evidence="1">Uncharacterized protein</fullName>
    </submittedName>
</protein>
<keyword evidence="2" id="KW-1185">Reference proteome</keyword>
<reference evidence="1 2" key="1">
    <citation type="submission" date="2018-07" db="EMBL/GenBank/DDBJ databases">
        <title>The genomes of Aspergillus section Nigri reveals drivers in fungal speciation.</title>
        <authorList>
            <consortium name="DOE Joint Genome Institute"/>
            <person name="Vesth T.C."/>
            <person name="Nybo J."/>
            <person name="Theobald S."/>
            <person name="Brandl J."/>
            <person name="Frisvad J.C."/>
            <person name="Nielsen K.F."/>
            <person name="Lyhne E.K."/>
            <person name="Kogle M.E."/>
            <person name="Kuo A."/>
            <person name="Riley R."/>
            <person name="Clum A."/>
            <person name="Nolan M."/>
            <person name="Lipzen A."/>
            <person name="Salamov A."/>
            <person name="Henrissat B."/>
            <person name="Wiebenga A."/>
            <person name="De vries R.P."/>
            <person name="Grigoriev I.V."/>
            <person name="Mortensen U.H."/>
            <person name="Andersen M.R."/>
            <person name="Baker S.E."/>
        </authorList>
    </citation>
    <scope>NUCLEOTIDE SEQUENCE [LARGE SCALE GENOMIC DNA]</scope>
    <source>
        <strain evidence="1 2">CBS 139.54b</strain>
    </source>
</reference>
<proteinExistence type="predicted"/>